<dbReference type="AlphaFoldDB" id="B9BRF5"/>
<dbReference type="EMBL" id="ACFC01000006">
    <property type="protein sequence ID" value="EEE06376.1"/>
    <property type="molecule type" value="Genomic_DNA"/>
</dbReference>
<evidence type="ECO:0000256" key="1">
    <source>
        <dbReference type="SAM" id="MobiDB-lite"/>
    </source>
</evidence>
<dbReference type="GO" id="GO:0008168">
    <property type="term" value="F:methyltransferase activity"/>
    <property type="evidence" value="ECO:0007669"/>
    <property type="project" value="UniProtKB-KW"/>
</dbReference>
<feature type="region of interest" description="Disordered" evidence="1">
    <location>
        <begin position="1"/>
        <end position="42"/>
    </location>
</feature>
<comment type="caution">
    <text evidence="2">The sequence shown here is derived from an EMBL/GenBank/DDBJ whole genome shotgun (WGS) entry which is preliminary data.</text>
</comment>
<name>B9BRF5_9BURK</name>
<proteinExistence type="predicted"/>
<evidence type="ECO:0000313" key="2">
    <source>
        <dbReference type="EMBL" id="EEE06376.1"/>
    </source>
</evidence>
<protein>
    <submittedName>
        <fullName evidence="2">Methyltransferase FkbM family</fullName>
    </submittedName>
</protein>
<evidence type="ECO:0000313" key="3">
    <source>
        <dbReference type="Proteomes" id="UP000004535"/>
    </source>
</evidence>
<organism evidence="2 3">
    <name type="scientific">Burkholderia multivorans CGD2</name>
    <dbReference type="NCBI Taxonomy" id="513052"/>
    <lineage>
        <taxon>Bacteria</taxon>
        <taxon>Pseudomonadati</taxon>
        <taxon>Pseudomonadota</taxon>
        <taxon>Betaproteobacteria</taxon>
        <taxon>Burkholderiales</taxon>
        <taxon>Burkholderiaceae</taxon>
        <taxon>Burkholderia</taxon>
        <taxon>Burkholderia cepacia complex</taxon>
    </lineage>
</organism>
<sequence>MLPAVRLLPSGNADAHPATETHSALYRGKRIARSARAGQRDDAVDRAMPTMATMAIVRGGFARAWR</sequence>
<keyword evidence="2" id="KW-0808">Transferase</keyword>
<dbReference type="Proteomes" id="UP000004535">
    <property type="component" value="Unassembled WGS sequence"/>
</dbReference>
<gene>
    <name evidence="2" type="ORF">BURMUCGD2_3972</name>
</gene>
<keyword evidence="2" id="KW-0489">Methyltransferase</keyword>
<dbReference type="GO" id="GO:0032259">
    <property type="term" value="P:methylation"/>
    <property type="evidence" value="ECO:0007669"/>
    <property type="project" value="UniProtKB-KW"/>
</dbReference>
<reference evidence="2 3" key="1">
    <citation type="journal article" date="2012" name="J. Bacteriol.">
        <title>Draft Genome Sequence Determination for Cystic Fibrosis and Chronic Granulomatous Disease Burkholderia multivorans Isolates.</title>
        <authorList>
            <person name="Varga J.J."/>
            <person name="Losada L."/>
            <person name="Zelazny A.M."/>
            <person name="Brinkac L."/>
            <person name="Harkins D."/>
            <person name="Radune D."/>
            <person name="Hostetler J."/>
            <person name="Sampaio E.P."/>
            <person name="Ronning C.M."/>
            <person name="Nierman W.C."/>
            <person name="Greenberg D.E."/>
            <person name="Holland S.M."/>
            <person name="Goldberg J.B."/>
        </authorList>
    </citation>
    <scope>NUCLEOTIDE SEQUENCE [LARGE SCALE GENOMIC DNA]</scope>
    <source>
        <strain evidence="2 3">CGD2</strain>
    </source>
</reference>
<accession>B9BRF5</accession>